<dbReference type="OrthoDB" id="113327at2759"/>
<dbReference type="InterPro" id="IPR036397">
    <property type="entry name" value="RNaseH_sf"/>
</dbReference>
<protein>
    <submittedName>
        <fullName evidence="1">Uncharacterized protein</fullName>
    </submittedName>
</protein>
<feature type="non-terminal residue" evidence="1">
    <location>
        <position position="1"/>
    </location>
</feature>
<organism evidence="1">
    <name type="scientific">Phytophthora nicotianae</name>
    <name type="common">Potato buckeye rot agent</name>
    <name type="synonym">Phytophthora parasitica</name>
    <dbReference type="NCBI Taxonomy" id="4792"/>
    <lineage>
        <taxon>Eukaryota</taxon>
        <taxon>Sar</taxon>
        <taxon>Stramenopiles</taxon>
        <taxon>Oomycota</taxon>
        <taxon>Peronosporomycetes</taxon>
        <taxon>Peronosporales</taxon>
        <taxon>Peronosporaceae</taxon>
        <taxon>Phytophthora</taxon>
    </lineage>
</organism>
<dbReference type="AlphaFoldDB" id="W2KZM8"/>
<dbReference type="Proteomes" id="UP000054423">
    <property type="component" value="Unassembled WGS sequence"/>
</dbReference>
<dbReference type="GO" id="GO:0003676">
    <property type="term" value="F:nucleic acid binding"/>
    <property type="evidence" value="ECO:0007669"/>
    <property type="project" value="InterPro"/>
</dbReference>
<sequence>KHWPCGDRRRPILIQQDNAKPHVSPLDPDIVVAGWEGGWYIRLLCQPSNSPELNPFASHFSEL</sequence>
<gene>
    <name evidence="1" type="ORF">L917_10731</name>
</gene>
<dbReference type="EMBL" id="KI680296">
    <property type="protein sequence ID" value="ETL90626.1"/>
    <property type="molecule type" value="Genomic_DNA"/>
</dbReference>
<reference evidence="1" key="1">
    <citation type="submission" date="2013-11" db="EMBL/GenBank/DDBJ databases">
        <title>The Genome Sequence of Phytophthora parasitica CHvinca01.</title>
        <authorList>
            <consortium name="The Broad Institute Genomics Platform"/>
            <person name="Russ C."/>
            <person name="Tyler B."/>
            <person name="Panabieres F."/>
            <person name="Shan W."/>
            <person name="Tripathy S."/>
            <person name="Grunwald N."/>
            <person name="Machado M."/>
            <person name="Johnson C.S."/>
            <person name="Arredondo F."/>
            <person name="Hong C."/>
            <person name="Coffey M."/>
            <person name="Young S.K."/>
            <person name="Zeng Q."/>
            <person name="Gargeya S."/>
            <person name="Fitzgerald M."/>
            <person name="Abouelleil A."/>
            <person name="Alvarado L."/>
            <person name="Chapman S.B."/>
            <person name="Gainer-Dewar J."/>
            <person name="Goldberg J."/>
            <person name="Griggs A."/>
            <person name="Gujja S."/>
            <person name="Hansen M."/>
            <person name="Howarth C."/>
            <person name="Imamovic A."/>
            <person name="Ireland A."/>
            <person name="Larimer J."/>
            <person name="McCowan C."/>
            <person name="Murphy C."/>
            <person name="Pearson M."/>
            <person name="Poon T.W."/>
            <person name="Priest M."/>
            <person name="Roberts A."/>
            <person name="Saif S."/>
            <person name="Shea T."/>
            <person name="Sykes S."/>
            <person name="Wortman J."/>
            <person name="Nusbaum C."/>
            <person name="Birren B."/>
        </authorList>
    </citation>
    <scope>NUCLEOTIDE SEQUENCE [LARGE SCALE GENOMIC DNA]</scope>
    <source>
        <strain evidence="1">CHvinca01</strain>
    </source>
</reference>
<name>W2KZM8_PHYNI</name>
<evidence type="ECO:0000313" key="1">
    <source>
        <dbReference type="EMBL" id="ETL90626.1"/>
    </source>
</evidence>
<accession>W2KZM8</accession>
<dbReference type="Gene3D" id="3.30.420.10">
    <property type="entry name" value="Ribonuclease H-like superfamily/Ribonuclease H"/>
    <property type="match status" value="1"/>
</dbReference>
<proteinExistence type="predicted"/>
<dbReference type="PANTHER" id="PTHR47169">
    <property type="entry name" value="OS01G0541250 PROTEIN"/>
    <property type="match status" value="1"/>
</dbReference>
<dbReference type="PANTHER" id="PTHR47169:SF2">
    <property type="entry name" value="OS01G0541250 PROTEIN"/>
    <property type="match status" value="1"/>
</dbReference>